<comment type="caution">
    <text evidence="2">The sequence shown here is derived from an EMBL/GenBank/DDBJ whole genome shotgun (WGS) entry which is preliminary data.</text>
</comment>
<accession>A0A1Q8ZQT2</accession>
<feature type="region of interest" description="Disordered" evidence="1">
    <location>
        <begin position="206"/>
        <end position="231"/>
    </location>
</feature>
<dbReference type="STRING" id="1867956.BJF95_07915"/>
<evidence type="ECO:0000313" key="2">
    <source>
        <dbReference type="EMBL" id="OLP44445.1"/>
    </source>
</evidence>
<dbReference type="EMBL" id="MKIM01000027">
    <property type="protein sequence ID" value="OLP44445.1"/>
    <property type="molecule type" value="Genomic_DNA"/>
</dbReference>
<organism evidence="2 3">
    <name type="scientific">Rhizobium oryziradicis</name>
    <dbReference type="NCBI Taxonomy" id="1867956"/>
    <lineage>
        <taxon>Bacteria</taxon>
        <taxon>Pseudomonadati</taxon>
        <taxon>Pseudomonadota</taxon>
        <taxon>Alphaproteobacteria</taxon>
        <taxon>Hyphomicrobiales</taxon>
        <taxon>Rhizobiaceae</taxon>
        <taxon>Rhizobium/Agrobacterium group</taxon>
        <taxon>Rhizobium</taxon>
    </lineage>
</organism>
<protein>
    <submittedName>
        <fullName evidence="2">Uncharacterized protein</fullName>
    </submittedName>
</protein>
<evidence type="ECO:0000313" key="3">
    <source>
        <dbReference type="Proteomes" id="UP000186894"/>
    </source>
</evidence>
<evidence type="ECO:0000256" key="1">
    <source>
        <dbReference type="SAM" id="MobiDB-lite"/>
    </source>
</evidence>
<name>A0A1Q8ZQT2_9HYPH</name>
<proteinExistence type="predicted"/>
<keyword evidence="3" id="KW-1185">Reference proteome</keyword>
<sequence>MNVDGSADTLGRWMAHYIAELIDVAERTAGPEKPAAQDRCFSAILELWSHRAEFPKGMRPHQELEPVLRVLESLDTAAEYPRYYPSAQPSENDTLSAEVEKWLDLARGLDYSAKLLIRHCLSQAADLATDKSKEWVRLAEAAGANSGVSEIFIRFISEPEDLDDEVKANNATRKDLEDRLQRLRAFQGLAEGLDKHFQARLDKLPKTNDVSESEEHITHLSPAALNGTMPK</sequence>
<reference evidence="2 3" key="1">
    <citation type="submission" date="2016-09" db="EMBL/GenBank/DDBJ databases">
        <title>Rhizobium oryziradicis sp. nov., isolated from the root of rice.</title>
        <authorList>
            <person name="Zhao J."/>
            <person name="Zhang X."/>
        </authorList>
    </citation>
    <scope>NUCLEOTIDE SEQUENCE [LARGE SCALE GENOMIC DNA]</scope>
    <source>
        <strain evidence="2 3">N19</strain>
    </source>
</reference>
<gene>
    <name evidence="2" type="ORF">BJF95_07915</name>
</gene>
<dbReference type="AlphaFoldDB" id="A0A1Q8ZQT2"/>
<dbReference type="NCBIfam" id="NF041817">
    <property type="entry name" value="Avs3b"/>
    <property type="match status" value="1"/>
</dbReference>
<dbReference type="Proteomes" id="UP000186894">
    <property type="component" value="Unassembled WGS sequence"/>
</dbReference>